<evidence type="ECO:0000259" key="8">
    <source>
        <dbReference type="Pfam" id="PF00136"/>
    </source>
</evidence>
<feature type="domain" description="DNA-directed DNA polymerase family B exonuclease" evidence="9">
    <location>
        <begin position="133"/>
        <end position="373"/>
    </location>
</feature>
<dbReference type="InterPro" id="IPR006172">
    <property type="entry name" value="DNA-dir_DNA_pol_B"/>
</dbReference>
<dbReference type="Gene3D" id="1.10.287.690">
    <property type="entry name" value="Helix hairpin bin"/>
    <property type="match status" value="1"/>
</dbReference>
<dbReference type="PANTHER" id="PTHR10322">
    <property type="entry name" value="DNA POLYMERASE CATALYTIC SUBUNIT"/>
    <property type="match status" value="1"/>
</dbReference>
<keyword evidence="3 7" id="KW-0548">Nucleotidyltransferase</keyword>
<dbReference type="AlphaFoldDB" id="Q8NKN7"/>
<dbReference type="PRINTS" id="PR00106">
    <property type="entry name" value="DNAPOLB"/>
</dbReference>
<evidence type="ECO:0000256" key="5">
    <source>
        <dbReference type="ARBA" id="ARBA00023125"/>
    </source>
</evidence>
<dbReference type="NCBIfam" id="NF004417">
    <property type="entry name" value="PRK05761.1-3"/>
    <property type="match status" value="1"/>
</dbReference>
<accession>Q8NKN7</accession>
<dbReference type="FunFam" id="1.10.287.690:FF:000011">
    <property type="entry name" value="DNA polymerase"/>
    <property type="match status" value="1"/>
</dbReference>
<evidence type="ECO:0000256" key="3">
    <source>
        <dbReference type="ARBA" id="ARBA00022695"/>
    </source>
</evidence>
<feature type="non-terminal residue" evidence="10">
    <location>
        <position position="789"/>
    </location>
</feature>
<dbReference type="Gene3D" id="3.30.420.10">
    <property type="entry name" value="Ribonuclease H-like superfamily/Ribonuclease H"/>
    <property type="match status" value="1"/>
</dbReference>
<evidence type="ECO:0000313" key="10">
    <source>
        <dbReference type="EMBL" id="CAD42683.1"/>
    </source>
</evidence>
<dbReference type="InterPro" id="IPR006133">
    <property type="entry name" value="DNA-dir_DNA_pol_B_exonuc"/>
</dbReference>
<proteinExistence type="inferred from homology"/>
<dbReference type="EC" id="2.7.7.7" evidence="7"/>
<dbReference type="GO" id="GO:0006261">
    <property type="term" value="P:DNA-templated DNA replication"/>
    <property type="evidence" value="ECO:0007669"/>
    <property type="project" value="TreeGrafter"/>
</dbReference>
<evidence type="ECO:0000256" key="7">
    <source>
        <dbReference type="RuleBase" id="RU000442"/>
    </source>
</evidence>
<dbReference type="Pfam" id="PF03104">
    <property type="entry name" value="DNA_pol_B_exo1"/>
    <property type="match status" value="1"/>
</dbReference>
<evidence type="ECO:0000256" key="4">
    <source>
        <dbReference type="ARBA" id="ARBA00022932"/>
    </source>
</evidence>
<evidence type="ECO:0000256" key="6">
    <source>
        <dbReference type="ARBA" id="ARBA00049244"/>
    </source>
</evidence>
<dbReference type="SMART" id="SM00486">
    <property type="entry name" value="POLBc"/>
    <property type="match status" value="1"/>
</dbReference>
<dbReference type="GO" id="GO:0000166">
    <property type="term" value="F:nucleotide binding"/>
    <property type="evidence" value="ECO:0007669"/>
    <property type="project" value="InterPro"/>
</dbReference>
<dbReference type="PANTHER" id="PTHR10322:SF20">
    <property type="entry name" value="DNA POLYMERASE 1"/>
    <property type="match status" value="1"/>
</dbReference>
<reference evidence="10" key="1">
    <citation type="journal article" date="2002" name="Environ. Microbiol.">
        <title>First insight into the genome of an uncultivated crenarchaeote from soil.</title>
        <authorList>
            <person name="Quaiser A."/>
            <person name="Ochsenreiter T."/>
            <person name="Klenk H.P."/>
            <person name="Kletzin A."/>
            <person name="Treusch A.H."/>
            <person name="Meurer G."/>
            <person name="Eck J."/>
            <person name="Sensen C.W."/>
            <person name="Schleper C."/>
        </authorList>
    </citation>
    <scope>NUCLEOTIDE SEQUENCE</scope>
</reference>
<protein>
    <recommendedName>
        <fullName evidence="7">DNA polymerase</fullName>
        <ecNumber evidence="7">2.7.7.7</ecNumber>
    </recommendedName>
</protein>
<name>Q8NKN7_9CREN</name>
<dbReference type="InterPro" id="IPR036397">
    <property type="entry name" value="RNaseH_sf"/>
</dbReference>
<dbReference type="InterPro" id="IPR006134">
    <property type="entry name" value="DNA-dir_DNA_pol_B_multi_dom"/>
</dbReference>
<feature type="domain" description="DNA-directed DNA polymerase family B multifunctional" evidence="8">
    <location>
        <begin position="458"/>
        <end position="787"/>
    </location>
</feature>
<comment type="similarity">
    <text evidence="1 7">Belongs to the DNA polymerase type-B family.</text>
</comment>
<keyword evidence="4 7" id="KW-0239">DNA-directed DNA polymerase</keyword>
<dbReference type="InterPro" id="IPR050240">
    <property type="entry name" value="DNA_pol_type-B"/>
</dbReference>
<dbReference type="Gene3D" id="3.90.1600.10">
    <property type="entry name" value="Palm domain of DNA polymerase"/>
    <property type="match status" value="1"/>
</dbReference>
<dbReference type="Gene3D" id="1.10.287.1390">
    <property type="match status" value="1"/>
</dbReference>
<dbReference type="InterPro" id="IPR023211">
    <property type="entry name" value="DNA_pol_palm_dom_sf"/>
</dbReference>
<dbReference type="Gene3D" id="3.30.342.10">
    <property type="entry name" value="DNA Polymerase, chain B, domain 1"/>
    <property type="match status" value="1"/>
</dbReference>
<dbReference type="Pfam" id="PF00136">
    <property type="entry name" value="DNA_pol_B"/>
    <property type="match status" value="1"/>
</dbReference>
<dbReference type="GO" id="GO:0003677">
    <property type="term" value="F:DNA binding"/>
    <property type="evidence" value="ECO:0007669"/>
    <property type="project" value="UniProtKB-KW"/>
</dbReference>
<evidence type="ECO:0000259" key="9">
    <source>
        <dbReference type="Pfam" id="PF03104"/>
    </source>
</evidence>
<dbReference type="PROSITE" id="PS00116">
    <property type="entry name" value="DNA_POLYMERASE_B"/>
    <property type="match status" value="1"/>
</dbReference>
<dbReference type="InterPro" id="IPR043502">
    <property type="entry name" value="DNA/RNA_pol_sf"/>
</dbReference>
<dbReference type="SUPFAM" id="SSF53098">
    <property type="entry name" value="Ribonuclease H-like"/>
    <property type="match status" value="1"/>
</dbReference>
<evidence type="ECO:0000256" key="2">
    <source>
        <dbReference type="ARBA" id="ARBA00022679"/>
    </source>
</evidence>
<keyword evidence="2 7" id="KW-0808">Transferase</keyword>
<evidence type="ECO:0000256" key="1">
    <source>
        <dbReference type="ARBA" id="ARBA00005755"/>
    </source>
</evidence>
<dbReference type="SUPFAM" id="SSF56672">
    <property type="entry name" value="DNA/RNA polymerases"/>
    <property type="match status" value="1"/>
</dbReference>
<keyword evidence="7" id="KW-0235">DNA replication</keyword>
<comment type="catalytic activity">
    <reaction evidence="6 7">
        <text>DNA(n) + a 2'-deoxyribonucleoside 5'-triphosphate = DNA(n+1) + diphosphate</text>
        <dbReference type="Rhea" id="RHEA:22508"/>
        <dbReference type="Rhea" id="RHEA-COMP:17339"/>
        <dbReference type="Rhea" id="RHEA-COMP:17340"/>
        <dbReference type="ChEBI" id="CHEBI:33019"/>
        <dbReference type="ChEBI" id="CHEBI:61560"/>
        <dbReference type="ChEBI" id="CHEBI:173112"/>
        <dbReference type="EC" id="2.7.7.7"/>
    </reaction>
</comment>
<organism evidence="10">
    <name type="scientific">uncultured crenarchaeote</name>
    <dbReference type="NCBI Taxonomy" id="29281"/>
    <lineage>
        <taxon>Archaea</taxon>
        <taxon>Thermoproteota</taxon>
        <taxon>environmental samples</taxon>
    </lineage>
</organism>
<dbReference type="EMBL" id="AJ496176">
    <property type="protein sequence ID" value="CAD42683.1"/>
    <property type="molecule type" value="Genomic_DNA"/>
</dbReference>
<dbReference type="InterPro" id="IPR017964">
    <property type="entry name" value="DNA-dir_DNA_pol_B_CS"/>
</dbReference>
<dbReference type="GO" id="GO:0003887">
    <property type="term" value="F:DNA-directed DNA polymerase activity"/>
    <property type="evidence" value="ECO:0007669"/>
    <property type="project" value="UniProtKB-KW"/>
</dbReference>
<dbReference type="InterPro" id="IPR012337">
    <property type="entry name" value="RNaseH-like_sf"/>
</dbReference>
<sequence length="789" mass="90988">MVIKSDLPLEEKNSYYQKELPENIPSLLLSSVYIGEKKSVFLKFYNPEDSQIYFWSESFIENHINKHQPYCFVKELYSDQVKTIVSKEPHRFRLEKIKKMDDIEDKEISVFKIIAPDPLSIGGTDSSFREKVTSWEADIKYHESYLFDLGLIPGAFYNRIGNNLVFHEFPMPEKVDEYLDNLIKPNFKENEPKSSEYNEFLIKWSRLLNQPIPDIKRISLDIEVDSEEGRMPTARDHDKVITAVGLSASDGFRKVFVLRKDPNFDPSKLDSTTVELCDSEKDMILKVFAIIQNYPIVLTFNGDDFDLPYLYARSQDPSIDPVHKKPISKELVPILVKKDSFIKRGIQADPVSLKHGIHIDLFRTFQNKSVQNYAFSHKYSEFTLNAICEALLNESKIDFDESIGDLPLEKLAEYCLKDADLTFRLTSFNDNLLIKLLIIISRISRMSIEDITRFGVNQWIRSMMFFEHRQQNIIIPRKDELQKKGTSSTVAIIKEKKYRGGLVVEPVLGIHFNVIVVDFASLYPSIIKVHNLSYETVNCPHENCRRDPSTHIEQTNHWVCKEKQGMTSILIGTLRDLRVNYYKYLSKDNSLDKEDKQLYSVISQAIKVILNATYGVMGAEIFPLYCLPVAEATAAVGRMTTTKTIEKCNEEKIEVIYGDTDSLFLKNPSKEGLSGISSWSKKELGIDLEIDKRYRYVVFSELKKNYLGVLEDGTVDVKGLTGKKSHTPPIIRQAFYDILNVLKEIFSEKDFERAKEKIKKIVQSIAENLEKKRISLEELSFNVMINKAV</sequence>
<keyword evidence="5 7" id="KW-0238">DNA-binding</keyword>